<gene>
    <name evidence="4" type="ORF">IFT62_20240</name>
</gene>
<comment type="caution">
    <text evidence="4">The sequence shown here is derived from an EMBL/GenBank/DDBJ whole genome shotgun (WGS) entry which is preliminary data.</text>
</comment>
<feature type="domain" description="DUF637" evidence="3">
    <location>
        <begin position="579"/>
        <end position="729"/>
    </location>
</feature>
<dbReference type="InterPro" id="IPR025157">
    <property type="entry name" value="Hemagglutinin_rpt"/>
</dbReference>
<evidence type="ECO:0000259" key="3">
    <source>
        <dbReference type="Pfam" id="PF04830"/>
    </source>
</evidence>
<evidence type="ECO:0000313" key="4">
    <source>
        <dbReference type="EMBL" id="MBD8123540.1"/>
    </source>
</evidence>
<sequence>MNNAIASKDQLNLSVGVSLTSQQVAALTHDIVWLEEREVNGENVLVPVLYLAKADGRLAPNGALIAGKDVTLIAGQNLDNVGTLKATHSLSATAGNDLVNSGLISAGNRLDLLAGNDVTNKAGGIIAGRDVTVTAIGGDVTNERSVTSLDSEVRGELHQDFADNAARIEAANDLSVSAGRDINNIGSALQSGRDLMLNAGRDVSIASTQVTNSQILSPKRTSSDITQIGSTVSAGRDLSVQAGRDINAIASQIDAKRDIAMAATEDVTISSAADEEHSYSKSKKVKKQEDHVSQVQTEITAGGSVAVSAGQNLAVTSSRIAANDEAYLAAGNKLEILAAQDNDYSLYDMKKKGSFGAKKTKHDEVTQVTNISSEISSGGNMVLVSGGDQTYQVAKLNSGKDLTINSGGAINFEGVKDLHQENHSKSNSSLAWNSMSGKGKTDETLRQSELIAKGTVAINAVDGLHIEVKQVNQQTVSQAIDAMVKADPDLAWLKDAEKRGDVDWKLIKETHDAYKYSNSSLGQGAMLAIIIIVTALTAGVASGAVGVMASAQAGTTMAAATAATATASATTAGLGNMIATAALTSMASTAAVSVINNKGNLGATLKDITSSQSIKGYLTSAAMAGVMPGYDPASLGFNLSSAQVVLMKSASDAFVNTVINGGSYSDNLGNALVGQASNIGMAMGFKMVGDWALGKYGDGSPQKIMAHALVGGLLAEATGGDFKTGAAAAGANEALINVLSSMVGGDKNLQVMASKLTGLVAAAAVGGDVAKGAEIAQYATTYNRQLHVEEQKWLEDNAKTFADKYGITEQAAMERLSQQALKDTDMLWRSVLSDGTDSDARAFLAGAGQTFTNELGNKQQLFTTSGNQLFRPEMFADTADPKFYKEFVQSGISRDLSTGLIKELKDSGIALKNGAVDLYDAAKKDPGAVFGGILSSLKDVPAGALESFQESAKAIGEGAAVALNPELSDKLTSIYGQDVGSVQKTLLAVRIFTAIIGAKSVAEVVDVVATKSAAAIAKASDKPPAKNLNPDSAFTDNETGSPAHADAPDPDLPPPADSPAGGAKVTGGAVELTFDKATRTWTTPAGLDYGQGSVQGNRVLHVLEHAEPNPAKTTHSVFSMDRKEILGAVDEAWLKKGSPVVGDPGAYVVPMGRAIGTSGETSIKIIVRPGTSQVITAYPVK</sequence>
<feature type="region of interest" description="Disordered" evidence="1">
    <location>
        <begin position="271"/>
        <end position="290"/>
    </location>
</feature>
<dbReference type="Pfam" id="PF13332">
    <property type="entry name" value="Fil_haemagg_2"/>
    <property type="match status" value="2"/>
</dbReference>
<organism evidence="4 5">
    <name type="scientific">Pseudomonas lutea</name>
    <dbReference type="NCBI Taxonomy" id="243924"/>
    <lineage>
        <taxon>Bacteria</taxon>
        <taxon>Pseudomonadati</taxon>
        <taxon>Pseudomonadota</taxon>
        <taxon>Gammaproteobacteria</taxon>
        <taxon>Pseudomonadales</taxon>
        <taxon>Pseudomonadaceae</taxon>
        <taxon>Pseudomonas</taxon>
    </lineage>
</organism>
<keyword evidence="2" id="KW-1133">Transmembrane helix</keyword>
<reference evidence="4 5" key="1">
    <citation type="journal article" date="2020" name="FEMS Microbiol. Ecol.">
        <title>Temporal dynamics of bacterial communities during seed development and maturation.</title>
        <authorList>
            <person name="Chesneau G."/>
            <person name="Torres-Cortes G."/>
            <person name="Briand M."/>
            <person name="Darrasse A."/>
            <person name="Preveaux A."/>
            <person name="Marais C."/>
            <person name="Jacques M.A."/>
            <person name="Shade A."/>
            <person name="Barret M."/>
        </authorList>
    </citation>
    <scope>NUCLEOTIDE SEQUENCE [LARGE SCALE GENOMIC DNA]</scope>
    <source>
        <strain evidence="4 5">CFBP13723</strain>
    </source>
</reference>
<keyword evidence="2" id="KW-0812">Transmembrane</keyword>
<evidence type="ECO:0000256" key="1">
    <source>
        <dbReference type="SAM" id="MobiDB-lite"/>
    </source>
</evidence>
<keyword evidence="5" id="KW-1185">Reference proteome</keyword>
<evidence type="ECO:0000313" key="5">
    <source>
        <dbReference type="Proteomes" id="UP000625247"/>
    </source>
</evidence>
<evidence type="ECO:0000256" key="2">
    <source>
        <dbReference type="SAM" id="Phobius"/>
    </source>
</evidence>
<feature type="transmembrane region" description="Helical" evidence="2">
    <location>
        <begin position="525"/>
        <end position="549"/>
    </location>
</feature>
<proteinExistence type="predicted"/>
<dbReference type="InterPro" id="IPR006915">
    <property type="entry name" value="DUF637_hemagglutn_put"/>
</dbReference>
<keyword evidence="2" id="KW-0472">Membrane</keyword>
<feature type="compositionally biased region" description="Polar residues" evidence="1">
    <location>
        <begin position="1029"/>
        <end position="1039"/>
    </location>
</feature>
<protein>
    <submittedName>
        <fullName evidence="4">DUF637 domain-containing protein</fullName>
    </submittedName>
</protein>
<accession>A0ABR9ABP8</accession>
<dbReference type="Pfam" id="PF04830">
    <property type="entry name" value="DUF637"/>
    <property type="match status" value="1"/>
</dbReference>
<dbReference type="EMBL" id="JACYNP010000010">
    <property type="protein sequence ID" value="MBD8123540.1"/>
    <property type="molecule type" value="Genomic_DNA"/>
</dbReference>
<feature type="region of interest" description="Disordered" evidence="1">
    <location>
        <begin position="1016"/>
        <end position="1065"/>
    </location>
</feature>
<name>A0ABR9ABP8_9PSED</name>
<dbReference type="Proteomes" id="UP000625247">
    <property type="component" value="Unassembled WGS sequence"/>
</dbReference>